<evidence type="ECO:0000256" key="13">
    <source>
        <dbReference type="SAM" id="MobiDB-lite"/>
    </source>
</evidence>
<dbReference type="Proteomes" id="UP000298438">
    <property type="component" value="Unassembled WGS sequence"/>
</dbReference>
<dbReference type="GO" id="GO:0015031">
    <property type="term" value="P:protein transport"/>
    <property type="evidence" value="ECO:0007669"/>
    <property type="project" value="UniProtKB-KW"/>
</dbReference>
<evidence type="ECO:0000256" key="6">
    <source>
        <dbReference type="ARBA" id="ARBA00022729"/>
    </source>
</evidence>
<keyword evidence="11" id="KW-0998">Cell outer membrane</keyword>
<dbReference type="AlphaFoldDB" id="A0A4Y9SSV9"/>
<keyword evidence="8" id="KW-0472">Membrane</keyword>
<dbReference type="OrthoDB" id="9797618at2"/>
<evidence type="ECO:0000256" key="2">
    <source>
        <dbReference type="ARBA" id="ARBA00009696"/>
    </source>
</evidence>
<dbReference type="CDD" id="cd16326">
    <property type="entry name" value="LolB"/>
    <property type="match status" value="1"/>
</dbReference>
<comment type="caution">
    <text evidence="15">The sequence shown here is derived from an EMBL/GenBank/DDBJ whole genome shotgun (WGS) entry which is preliminary data.</text>
</comment>
<dbReference type="Gene3D" id="2.50.20.10">
    <property type="entry name" value="Lipoprotein localisation LolA/LolB/LppX"/>
    <property type="match status" value="1"/>
</dbReference>
<feature type="region of interest" description="Disordered" evidence="13">
    <location>
        <begin position="162"/>
        <end position="183"/>
    </location>
</feature>
<evidence type="ECO:0000256" key="8">
    <source>
        <dbReference type="ARBA" id="ARBA00023136"/>
    </source>
</evidence>
<dbReference type="RefSeq" id="WP_135205641.1">
    <property type="nucleotide sequence ID" value="NZ_SPVF01000037.1"/>
</dbReference>
<feature type="chain" id="PRO_5021205347" description="Outer-membrane lipoprotein LolB" evidence="14">
    <location>
        <begin position="24"/>
        <end position="198"/>
    </location>
</feature>
<evidence type="ECO:0000256" key="3">
    <source>
        <dbReference type="ARBA" id="ARBA00011245"/>
    </source>
</evidence>
<dbReference type="EMBL" id="SPVF01000037">
    <property type="protein sequence ID" value="TFW28429.1"/>
    <property type="molecule type" value="Genomic_DNA"/>
</dbReference>
<evidence type="ECO:0000256" key="5">
    <source>
        <dbReference type="ARBA" id="ARBA00022448"/>
    </source>
</evidence>
<dbReference type="SUPFAM" id="SSF89392">
    <property type="entry name" value="Prokaryotic lipoproteins and lipoprotein localization factors"/>
    <property type="match status" value="1"/>
</dbReference>
<comment type="subcellular location">
    <subcellularLocation>
        <location evidence="1">Cell outer membrane</location>
        <topology evidence="1">Lipid-anchor</topology>
    </subcellularLocation>
</comment>
<dbReference type="PROSITE" id="PS51257">
    <property type="entry name" value="PROKAR_LIPOPROTEIN"/>
    <property type="match status" value="1"/>
</dbReference>
<proteinExistence type="inferred from homology"/>
<comment type="similarity">
    <text evidence="2">Belongs to the LolB family.</text>
</comment>
<dbReference type="GO" id="GO:0009279">
    <property type="term" value="C:cell outer membrane"/>
    <property type="evidence" value="ECO:0007669"/>
    <property type="project" value="UniProtKB-SubCell"/>
</dbReference>
<evidence type="ECO:0000256" key="14">
    <source>
        <dbReference type="SAM" id="SignalP"/>
    </source>
</evidence>
<keyword evidence="10" id="KW-0143">Chaperone</keyword>
<comment type="subunit">
    <text evidence="3">Monomer.</text>
</comment>
<feature type="signal peptide" evidence="14">
    <location>
        <begin position="1"/>
        <end position="23"/>
    </location>
</feature>
<evidence type="ECO:0000313" key="16">
    <source>
        <dbReference type="Proteomes" id="UP000298438"/>
    </source>
</evidence>
<evidence type="ECO:0000256" key="4">
    <source>
        <dbReference type="ARBA" id="ARBA00016202"/>
    </source>
</evidence>
<accession>A0A4Y9SSV9</accession>
<evidence type="ECO:0000256" key="9">
    <source>
        <dbReference type="ARBA" id="ARBA00023139"/>
    </source>
</evidence>
<evidence type="ECO:0000256" key="12">
    <source>
        <dbReference type="ARBA" id="ARBA00023288"/>
    </source>
</evidence>
<dbReference type="InterPro" id="IPR004565">
    <property type="entry name" value="OM_lipoprot_LolB"/>
</dbReference>
<keyword evidence="7" id="KW-0653">Protein transport</keyword>
<keyword evidence="9" id="KW-0564">Palmitate</keyword>
<reference evidence="15 16" key="1">
    <citation type="submission" date="2019-03" db="EMBL/GenBank/DDBJ databases">
        <title>Draft Genome Sequence of Massilia arenosa sp. nov., a Novel Massilia Species Isolated from a Sandy-loam Maize Soil.</title>
        <authorList>
            <person name="Raths R."/>
            <person name="Peta V."/>
            <person name="Bucking H."/>
        </authorList>
    </citation>
    <scope>NUCLEOTIDE SEQUENCE [LARGE SCALE GENOMIC DNA]</scope>
    <source>
        <strain evidence="15 16">MC02</strain>
    </source>
</reference>
<evidence type="ECO:0000256" key="11">
    <source>
        <dbReference type="ARBA" id="ARBA00023237"/>
    </source>
</evidence>
<protein>
    <recommendedName>
        <fullName evidence="4">Outer-membrane lipoprotein LolB</fullName>
    </recommendedName>
</protein>
<name>A0A4Y9SSV9_9BURK</name>
<keyword evidence="16" id="KW-1185">Reference proteome</keyword>
<keyword evidence="5" id="KW-0813">Transport</keyword>
<organism evidence="15 16">
    <name type="scientific">Zemynaea arenosa</name>
    <dbReference type="NCBI Taxonomy" id="2561931"/>
    <lineage>
        <taxon>Bacteria</taxon>
        <taxon>Pseudomonadati</taxon>
        <taxon>Pseudomonadota</taxon>
        <taxon>Betaproteobacteria</taxon>
        <taxon>Burkholderiales</taxon>
        <taxon>Oxalobacteraceae</taxon>
        <taxon>Telluria group</taxon>
        <taxon>Zemynaea</taxon>
    </lineage>
</organism>
<evidence type="ECO:0000256" key="7">
    <source>
        <dbReference type="ARBA" id="ARBA00022927"/>
    </source>
</evidence>
<evidence type="ECO:0000313" key="15">
    <source>
        <dbReference type="EMBL" id="TFW28429.1"/>
    </source>
</evidence>
<evidence type="ECO:0000256" key="10">
    <source>
        <dbReference type="ARBA" id="ARBA00023186"/>
    </source>
</evidence>
<dbReference type="Pfam" id="PF03550">
    <property type="entry name" value="LolB"/>
    <property type="match status" value="1"/>
</dbReference>
<keyword evidence="12 15" id="KW-0449">Lipoprotein</keyword>
<dbReference type="InterPro" id="IPR029046">
    <property type="entry name" value="LolA/LolB/LppX"/>
</dbReference>
<sequence length="198" mass="21391">MTRLFLPLIAAALVAGCATAPQATSTAPVAAYRDTIELAGRISVNYQHNGNPESLSGKFDWVQAGQRVDVTLSSPLGQTMAKISVTPDAATLTQTDKQPRTAKDIDSLTRETLGWQLPVAGLRDWMQGYATAQDGSRYTASPANPTVTTRDGWRLRYVSWQDGTENSAHPQPKRIDAERSATPTSDELAIRIVIDPPA</sequence>
<evidence type="ECO:0000256" key="1">
    <source>
        <dbReference type="ARBA" id="ARBA00004459"/>
    </source>
</evidence>
<gene>
    <name evidence="15" type="ORF">E4L96_02425</name>
</gene>
<keyword evidence="6 14" id="KW-0732">Signal</keyword>